<dbReference type="AlphaFoldDB" id="A0A4R6UWQ7"/>
<dbReference type="SUPFAM" id="SSF53067">
    <property type="entry name" value="Actin-like ATPase domain"/>
    <property type="match status" value="1"/>
</dbReference>
<evidence type="ECO:0000313" key="2">
    <source>
        <dbReference type="Proteomes" id="UP000295375"/>
    </source>
</evidence>
<gene>
    <name evidence="1" type="ORF">EV696_102110</name>
</gene>
<sequence length="321" mass="35308">MSPPLFGRAQNKKSQLSLGLRLGSQQFSLACLQAQPESPLLQRVHTEATSGLEDFSQKLTRLVDQWQLHGEIARVVLNNDLYRLLQADTPNVPEPERDAALAWSLKDVLDFPATEAVISSFLPPVSPRGGNERLFVAAAHKAKIRPYVEKIAAAGLKLDTIDIPELCARNLLTKLNPPIPSIAMLVQSGRGAVIYVFHDNELVISRPLAGIGDMAVLFSGYENRQLMDQLVLEIQRTLDFYESQIGRRPIGKLVLPPLPDELTPLPEFLRQNLNVALLSLDIATLLPTDESIDKTALPQAWLAVGAALRELPVSEVQRATG</sequence>
<dbReference type="InterPro" id="IPR043129">
    <property type="entry name" value="ATPase_NBD"/>
</dbReference>
<protein>
    <submittedName>
        <fullName evidence="1">MSHA biogenesis protein MshI</fullName>
    </submittedName>
</protein>
<dbReference type="EMBL" id="SNYM01000002">
    <property type="protein sequence ID" value="TDQ50429.1"/>
    <property type="molecule type" value="Genomic_DNA"/>
</dbReference>
<accession>A0A4R6UWQ7</accession>
<proteinExistence type="predicted"/>
<comment type="caution">
    <text evidence="1">The sequence shown here is derived from an EMBL/GenBank/DDBJ whole genome shotgun (WGS) entry which is preliminary data.</text>
</comment>
<dbReference type="Gene3D" id="3.30.1490.300">
    <property type="match status" value="1"/>
</dbReference>
<organism evidence="1 2">
    <name type="scientific">Permianibacter aggregans</name>
    <dbReference type="NCBI Taxonomy" id="1510150"/>
    <lineage>
        <taxon>Bacteria</taxon>
        <taxon>Pseudomonadati</taxon>
        <taxon>Pseudomonadota</taxon>
        <taxon>Gammaproteobacteria</taxon>
        <taxon>Pseudomonadales</taxon>
        <taxon>Pseudomonadaceae</taxon>
        <taxon>Permianibacter</taxon>
    </lineage>
</organism>
<dbReference type="RefSeq" id="WP_157591216.1">
    <property type="nucleotide sequence ID" value="NZ_CP037953.1"/>
</dbReference>
<reference evidence="1 2" key="1">
    <citation type="submission" date="2019-03" db="EMBL/GenBank/DDBJ databases">
        <title>Genomic Encyclopedia of Type Strains, Phase IV (KMG-IV): sequencing the most valuable type-strain genomes for metagenomic binning, comparative biology and taxonomic classification.</title>
        <authorList>
            <person name="Goeker M."/>
        </authorList>
    </citation>
    <scope>NUCLEOTIDE SEQUENCE [LARGE SCALE GENOMIC DNA]</scope>
    <source>
        <strain evidence="1 2">DSM 103792</strain>
    </source>
</reference>
<keyword evidence="2" id="KW-1185">Reference proteome</keyword>
<evidence type="ECO:0000313" key="1">
    <source>
        <dbReference type="EMBL" id="TDQ50429.1"/>
    </source>
</evidence>
<dbReference type="Proteomes" id="UP000295375">
    <property type="component" value="Unassembled WGS sequence"/>
</dbReference>
<dbReference type="Gene3D" id="3.30.420.40">
    <property type="match status" value="2"/>
</dbReference>
<name>A0A4R6UWQ7_9GAMM</name>